<dbReference type="CDD" id="cd03235">
    <property type="entry name" value="ABC_Metallic_Cations"/>
    <property type="match status" value="1"/>
</dbReference>
<dbReference type="FunFam" id="3.40.50.300:FF:000134">
    <property type="entry name" value="Iron-enterobactin ABC transporter ATP-binding protein"/>
    <property type="match status" value="1"/>
</dbReference>
<evidence type="ECO:0000313" key="7">
    <source>
        <dbReference type="Proteomes" id="UP000034911"/>
    </source>
</evidence>
<name>A0A0G1R016_9BACT</name>
<dbReference type="GO" id="GO:0005524">
    <property type="term" value="F:ATP binding"/>
    <property type="evidence" value="ECO:0007669"/>
    <property type="project" value="UniProtKB-KW"/>
</dbReference>
<comment type="caution">
    <text evidence="6">The sequence shown here is derived from an EMBL/GenBank/DDBJ whole genome shotgun (WGS) entry which is preliminary data.</text>
</comment>
<dbReference type="AlphaFoldDB" id="A0A0G1R016"/>
<feature type="domain" description="ABC transporter" evidence="5">
    <location>
        <begin position="13"/>
        <end position="250"/>
    </location>
</feature>
<dbReference type="STRING" id="1619050.UX20_C0003G0021"/>
<proteinExistence type="inferred from homology"/>
<dbReference type="Gene3D" id="3.40.50.300">
    <property type="entry name" value="P-loop containing nucleotide triphosphate hydrolases"/>
    <property type="match status" value="1"/>
</dbReference>
<protein>
    <submittedName>
        <fullName evidence="6">Polyamine-transporting ATPase</fullName>
    </submittedName>
</protein>
<reference evidence="6 7" key="1">
    <citation type="journal article" date="2015" name="Nature">
        <title>rRNA introns, odd ribosomes, and small enigmatic genomes across a large radiation of phyla.</title>
        <authorList>
            <person name="Brown C.T."/>
            <person name="Hug L.A."/>
            <person name="Thomas B.C."/>
            <person name="Sharon I."/>
            <person name="Castelle C.J."/>
            <person name="Singh A."/>
            <person name="Wilkins M.J."/>
            <person name="Williams K.H."/>
            <person name="Banfield J.F."/>
        </authorList>
    </citation>
    <scope>NUCLEOTIDE SEQUENCE [LARGE SCALE GENOMIC DNA]</scope>
</reference>
<evidence type="ECO:0000256" key="2">
    <source>
        <dbReference type="ARBA" id="ARBA00022448"/>
    </source>
</evidence>
<comment type="similarity">
    <text evidence="1">Belongs to the ABC transporter superfamily.</text>
</comment>
<dbReference type="PANTHER" id="PTHR42734:SF17">
    <property type="entry name" value="METAL TRANSPORT SYSTEM ATP-BINDING PROTEIN TM_0124-RELATED"/>
    <property type="match status" value="1"/>
</dbReference>
<gene>
    <name evidence="6" type="ORF">UX20_C0003G0021</name>
</gene>
<keyword evidence="3" id="KW-0547">Nucleotide-binding</keyword>
<dbReference type="InterPro" id="IPR003439">
    <property type="entry name" value="ABC_transporter-like_ATP-bd"/>
</dbReference>
<dbReference type="PANTHER" id="PTHR42734">
    <property type="entry name" value="METAL TRANSPORT SYSTEM ATP-BINDING PROTEIN TM_0124-RELATED"/>
    <property type="match status" value="1"/>
</dbReference>
<dbReference type="Proteomes" id="UP000034911">
    <property type="component" value="Unassembled WGS sequence"/>
</dbReference>
<dbReference type="InterPro" id="IPR050153">
    <property type="entry name" value="Metal_Ion_Import_ABC"/>
</dbReference>
<dbReference type="PROSITE" id="PS50893">
    <property type="entry name" value="ABC_TRANSPORTER_2"/>
    <property type="match status" value="1"/>
</dbReference>
<keyword evidence="4" id="KW-0067">ATP-binding</keyword>
<dbReference type="GO" id="GO:0016887">
    <property type="term" value="F:ATP hydrolysis activity"/>
    <property type="evidence" value="ECO:0007669"/>
    <property type="project" value="InterPro"/>
</dbReference>
<evidence type="ECO:0000259" key="5">
    <source>
        <dbReference type="PROSITE" id="PS50893"/>
    </source>
</evidence>
<dbReference type="Pfam" id="PF00005">
    <property type="entry name" value="ABC_tran"/>
    <property type="match status" value="1"/>
</dbReference>
<evidence type="ECO:0000256" key="3">
    <source>
        <dbReference type="ARBA" id="ARBA00022741"/>
    </source>
</evidence>
<dbReference type="SMART" id="SM00382">
    <property type="entry name" value="AAA"/>
    <property type="match status" value="1"/>
</dbReference>
<evidence type="ECO:0000256" key="4">
    <source>
        <dbReference type="ARBA" id="ARBA00022840"/>
    </source>
</evidence>
<dbReference type="InterPro" id="IPR003593">
    <property type="entry name" value="AAA+_ATPase"/>
</dbReference>
<evidence type="ECO:0000256" key="1">
    <source>
        <dbReference type="ARBA" id="ARBA00005417"/>
    </source>
</evidence>
<keyword evidence="2" id="KW-0813">Transport</keyword>
<evidence type="ECO:0000313" key="6">
    <source>
        <dbReference type="EMBL" id="KKU14240.1"/>
    </source>
</evidence>
<organism evidence="6 7">
    <name type="scientific">Candidatus Magasanikbacteria bacterium GW2011_GWC2_45_8</name>
    <dbReference type="NCBI Taxonomy" id="1619050"/>
    <lineage>
        <taxon>Bacteria</taxon>
        <taxon>Candidatus Magasanikiibacteriota</taxon>
    </lineage>
</organism>
<accession>A0A0G1R016</accession>
<dbReference type="SUPFAM" id="SSF52540">
    <property type="entry name" value="P-loop containing nucleoside triphosphate hydrolases"/>
    <property type="match status" value="1"/>
</dbReference>
<dbReference type="InterPro" id="IPR027417">
    <property type="entry name" value="P-loop_NTPase"/>
</dbReference>
<sequence>MQITPSAQSNSCITLNDVSFFYKAGEPALEHITFSVNHGDYLGILGPNGGGKTTLLKIILGLLTPQSGVVRIDNTLPSARASHLHIGYVPQKSDEEQWNFPATVEEVVLMGRTVRAGVLKKYAPVDFEAVERAMETTGITAYRAQTIATLSGGLRQRILIARALASNPTILILDEPATGVDIAAQEQFYSFLKMLNTKHGLTILFVSHDLDVLARETTSVLCVNRTLISHGPTSEALREEHLEELYGKKVAFAVHRH</sequence>
<dbReference type="EMBL" id="LCLH01000003">
    <property type="protein sequence ID" value="KKU14240.1"/>
    <property type="molecule type" value="Genomic_DNA"/>
</dbReference>